<sequence length="167" mass="19496">MTEYTLPYFGTINIESLEEYYEVKVEVNGKVVQIDLNFEANTLSLENFERVKSFIENIEKFDQNNHVYIQQNFEGEQDGTVKEYVDFHLDELGDDFLAHIGVSNSIDKAQQFLNKLYLTRVGLYPDGKYDTSYFAVFDYTANRELSDQLLVVKTDHQGHLDHLSWES</sequence>
<gene>
    <name evidence="1" type="ORF">GAK29_01818</name>
</gene>
<dbReference type="Proteomes" id="UP000490535">
    <property type="component" value="Unassembled WGS sequence"/>
</dbReference>
<proteinExistence type="predicted"/>
<dbReference type="EMBL" id="WNDP01000037">
    <property type="protein sequence ID" value="KAF1025579.1"/>
    <property type="molecule type" value="Genomic_DNA"/>
</dbReference>
<evidence type="ECO:0000313" key="1">
    <source>
        <dbReference type="EMBL" id="KAF1025579.1"/>
    </source>
</evidence>
<organism evidence="1 2">
    <name type="scientific">Acinetobacter bereziniae</name>
    <name type="common">Acinetobacter genomosp. 10</name>
    <dbReference type="NCBI Taxonomy" id="106648"/>
    <lineage>
        <taxon>Bacteria</taxon>
        <taxon>Pseudomonadati</taxon>
        <taxon>Pseudomonadota</taxon>
        <taxon>Gammaproteobacteria</taxon>
        <taxon>Moraxellales</taxon>
        <taxon>Moraxellaceae</taxon>
        <taxon>Acinetobacter</taxon>
    </lineage>
</organism>
<evidence type="ECO:0008006" key="3">
    <source>
        <dbReference type="Google" id="ProtNLM"/>
    </source>
</evidence>
<comment type="caution">
    <text evidence="1">The sequence shown here is derived from an EMBL/GenBank/DDBJ whole genome shotgun (WGS) entry which is preliminary data.</text>
</comment>
<name>A0A833PH51_ACIBZ</name>
<dbReference type="AlphaFoldDB" id="A0A833PH51"/>
<evidence type="ECO:0000313" key="2">
    <source>
        <dbReference type="Proteomes" id="UP000490535"/>
    </source>
</evidence>
<accession>A0A833PH51</accession>
<reference evidence="2" key="1">
    <citation type="journal article" date="2020" name="MBio">
        <title>Horizontal gene transfer to a defensive symbiont with a reduced genome amongst a multipartite beetle microbiome.</title>
        <authorList>
            <person name="Waterworth S.C."/>
            <person name="Florez L.V."/>
            <person name="Rees E.R."/>
            <person name="Hertweck C."/>
            <person name="Kaltenpoth M."/>
            <person name="Kwan J.C."/>
        </authorList>
    </citation>
    <scope>NUCLEOTIDE SEQUENCE [LARGE SCALE GENOMIC DNA]</scope>
</reference>
<protein>
    <recommendedName>
        <fullName evidence="3">DUF2004 domain-containing protein</fullName>
    </recommendedName>
</protein>